<dbReference type="EMBL" id="BDUD01000001">
    <property type="protein sequence ID" value="GBG20261.1"/>
    <property type="molecule type" value="Genomic_DNA"/>
</dbReference>
<keyword evidence="2" id="KW-1185">Reference proteome</keyword>
<proteinExistence type="predicted"/>
<dbReference type="Proteomes" id="UP000245124">
    <property type="component" value="Unassembled WGS sequence"/>
</dbReference>
<protein>
    <submittedName>
        <fullName evidence="1">Uncharacterized protein</fullName>
    </submittedName>
</protein>
<evidence type="ECO:0000313" key="2">
    <source>
        <dbReference type="Proteomes" id="UP000245124"/>
    </source>
</evidence>
<accession>A0A2R5FWP7</accession>
<comment type="caution">
    <text evidence="1">The sequence shown here is derived from an EMBL/GenBank/DDBJ whole genome shotgun (WGS) entry which is preliminary data.</text>
</comment>
<organism evidence="1 2">
    <name type="scientific">Nostoc commune NIES-4072</name>
    <dbReference type="NCBI Taxonomy" id="2005467"/>
    <lineage>
        <taxon>Bacteria</taxon>
        <taxon>Bacillati</taxon>
        <taxon>Cyanobacteriota</taxon>
        <taxon>Cyanophyceae</taxon>
        <taxon>Nostocales</taxon>
        <taxon>Nostocaceae</taxon>
        <taxon>Nostoc</taxon>
    </lineage>
</organism>
<name>A0A2R5FWP7_NOSCO</name>
<dbReference type="AlphaFoldDB" id="A0A2R5FWP7"/>
<reference evidence="1 2" key="1">
    <citation type="submission" date="2017-06" db="EMBL/GenBank/DDBJ databases">
        <title>Genome sequencing of cyanobaciteial culture collection at National Institute for Environmental Studies (NIES).</title>
        <authorList>
            <person name="Hirose Y."/>
            <person name="Shimura Y."/>
            <person name="Fujisawa T."/>
            <person name="Nakamura Y."/>
            <person name="Kawachi M."/>
        </authorList>
    </citation>
    <scope>NUCLEOTIDE SEQUENCE [LARGE SCALE GENOMIC DNA]</scope>
    <source>
        <strain evidence="1 2">NIES-4072</strain>
    </source>
</reference>
<gene>
    <name evidence="1" type="ORF">NIES4072_39370</name>
</gene>
<evidence type="ECO:0000313" key="1">
    <source>
        <dbReference type="EMBL" id="GBG20261.1"/>
    </source>
</evidence>
<sequence length="57" mass="6719">MIYFKSGEKIIKAEMLKHFFSKPFGLLPTIEQMDNNYLMGRTECFSCLLDVKLIEKK</sequence>